<reference evidence="2" key="1">
    <citation type="submission" date="2025-08" db="UniProtKB">
        <authorList>
            <consortium name="Ensembl"/>
        </authorList>
    </citation>
    <scope>IDENTIFICATION</scope>
</reference>
<dbReference type="SUPFAM" id="SSF51283">
    <property type="entry name" value="dUTPase-like"/>
    <property type="match status" value="1"/>
</dbReference>
<organism evidence="2 3">
    <name type="scientific">Cyanistes caeruleus</name>
    <name type="common">Eurasian blue tit</name>
    <name type="synonym">Parus caeruleus</name>
    <dbReference type="NCBI Taxonomy" id="156563"/>
    <lineage>
        <taxon>Eukaryota</taxon>
        <taxon>Metazoa</taxon>
        <taxon>Chordata</taxon>
        <taxon>Craniata</taxon>
        <taxon>Vertebrata</taxon>
        <taxon>Euteleostomi</taxon>
        <taxon>Archelosauria</taxon>
        <taxon>Archosauria</taxon>
        <taxon>Dinosauria</taxon>
        <taxon>Saurischia</taxon>
        <taxon>Theropoda</taxon>
        <taxon>Coelurosauria</taxon>
        <taxon>Aves</taxon>
        <taxon>Neognathae</taxon>
        <taxon>Neoaves</taxon>
        <taxon>Telluraves</taxon>
        <taxon>Australaves</taxon>
        <taxon>Passeriformes</taxon>
        <taxon>Paridae</taxon>
        <taxon>Cyanistes</taxon>
    </lineage>
</organism>
<reference evidence="2" key="2">
    <citation type="submission" date="2025-09" db="UniProtKB">
        <authorList>
            <consortium name="Ensembl"/>
        </authorList>
    </citation>
    <scope>IDENTIFICATION</scope>
</reference>
<protein>
    <recommendedName>
        <fullName evidence="1">dUTPase-like domain-containing protein</fullName>
    </recommendedName>
</protein>
<dbReference type="InterPro" id="IPR029054">
    <property type="entry name" value="dUTPase-like"/>
</dbReference>
<evidence type="ECO:0000313" key="2">
    <source>
        <dbReference type="Ensembl" id="ENSCCEP00000019968.1"/>
    </source>
</evidence>
<sequence length="111" mass="12134">MGFSCTRLSTSCRIEAAGLDLHALELIRKKPKQMKVNNTRIGIQIPPGRFGLVTAHLSLALKSVDVMGGGIDTDYQGEIKEIRCCLVGLVLSLCRPRYFSCSFLCGGCRKT</sequence>
<accession>A0A8C0VC23</accession>
<evidence type="ECO:0000259" key="1">
    <source>
        <dbReference type="Pfam" id="PF00692"/>
    </source>
</evidence>
<feature type="domain" description="dUTPase-like" evidence="1">
    <location>
        <begin position="13"/>
        <end position="80"/>
    </location>
</feature>
<dbReference type="Gene3D" id="2.70.40.10">
    <property type="match status" value="1"/>
</dbReference>
<name>A0A8C0VC23_CYACU</name>
<keyword evidence="3" id="KW-1185">Reference proteome</keyword>
<evidence type="ECO:0000313" key="3">
    <source>
        <dbReference type="Proteomes" id="UP000694410"/>
    </source>
</evidence>
<dbReference type="Proteomes" id="UP000694410">
    <property type="component" value="Unplaced"/>
</dbReference>
<dbReference type="Ensembl" id="ENSCCET00000030302.1">
    <property type="protein sequence ID" value="ENSCCEP00000019968.1"/>
    <property type="gene ID" value="ENSCCEG00000018110.1"/>
</dbReference>
<dbReference type="Pfam" id="PF00692">
    <property type="entry name" value="dUTPase"/>
    <property type="match status" value="1"/>
</dbReference>
<dbReference type="AlphaFoldDB" id="A0A8C0VC23"/>
<dbReference type="InterPro" id="IPR036157">
    <property type="entry name" value="dUTPase-like_sf"/>
</dbReference>
<proteinExistence type="predicted"/>